<evidence type="ECO:0000313" key="4">
    <source>
        <dbReference type="EMBL" id="OPF87931.1"/>
    </source>
</evidence>
<organism evidence="4 5">
    <name type="scientific">Vagococcus martis</name>
    <dbReference type="NCBI Taxonomy" id="1768210"/>
    <lineage>
        <taxon>Bacteria</taxon>
        <taxon>Bacillati</taxon>
        <taxon>Bacillota</taxon>
        <taxon>Bacilli</taxon>
        <taxon>Lactobacillales</taxon>
        <taxon>Enterococcaceae</taxon>
        <taxon>Vagococcus</taxon>
    </lineage>
</organism>
<dbReference type="SUPFAM" id="SSF55729">
    <property type="entry name" value="Acyl-CoA N-acyltransferases (Nat)"/>
    <property type="match status" value="1"/>
</dbReference>
<dbReference type="InterPro" id="IPR016181">
    <property type="entry name" value="Acyl_CoA_acyltransferase"/>
</dbReference>
<evidence type="ECO:0000313" key="5">
    <source>
        <dbReference type="Proteomes" id="UP000189970"/>
    </source>
</evidence>
<reference evidence="4 5" key="1">
    <citation type="submission" date="2017-02" db="EMBL/GenBank/DDBJ databases">
        <title>Vagococcus cremeus sp. nov., isolated from the small intestine of a marten, Martes flavigula.</title>
        <authorList>
            <person name="Tak E.J."/>
            <person name="Bae J.-W."/>
        </authorList>
    </citation>
    <scope>NUCLEOTIDE SEQUENCE [LARGE SCALE GENOMIC DNA]</scope>
    <source>
        <strain evidence="4 5">D7T301</strain>
    </source>
</reference>
<dbReference type="EMBL" id="MVAB01000001">
    <property type="protein sequence ID" value="OPF87931.1"/>
    <property type="molecule type" value="Genomic_DNA"/>
</dbReference>
<dbReference type="RefSeq" id="WP_079346835.1">
    <property type="nucleotide sequence ID" value="NZ_MVAB01000001.1"/>
</dbReference>
<dbReference type="Pfam" id="PF00583">
    <property type="entry name" value="Acetyltransf_1"/>
    <property type="match status" value="1"/>
</dbReference>
<keyword evidence="5" id="KW-1185">Reference proteome</keyword>
<dbReference type="GO" id="GO:0016747">
    <property type="term" value="F:acyltransferase activity, transferring groups other than amino-acyl groups"/>
    <property type="evidence" value="ECO:0007669"/>
    <property type="project" value="InterPro"/>
</dbReference>
<comment type="caution">
    <text evidence="4">The sequence shown here is derived from an EMBL/GenBank/DDBJ whole genome shotgun (WGS) entry which is preliminary data.</text>
</comment>
<dbReference type="Proteomes" id="UP000189970">
    <property type="component" value="Unassembled WGS sequence"/>
</dbReference>
<name>A0A1V4DHK7_9ENTE</name>
<protein>
    <recommendedName>
        <fullName evidence="3">N-acetyltransferase domain-containing protein</fullName>
    </recommendedName>
</protein>
<feature type="domain" description="N-acetyltransferase" evidence="3">
    <location>
        <begin position="1"/>
        <end position="154"/>
    </location>
</feature>
<accession>A0A1V4DHK7</accession>
<dbReference type="CDD" id="cd04301">
    <property type="entry name" value="NAT_SF"/>
    <property type="match status" value="1"/>
</dbReference>
<evidence type="ECO:0000256" key="2">
    <source>
        <dbReference type="ARBA" id="ARBA00023315"/>
    </source>
</evidence>
<dbReference type="PROSITE" id="PS51186">
    <property type="entry name" value="GNAT"/>
    <property type="match status" value="1"/>
</dbReference>
<dbReference type="PANTHER" id="PTHR43877">
    <property type="entry name" value="AMINOALKYLPHOSPHONATE N-ACETYLTRANSFERASE-RELATED-RELATED"/>
    <property type="match status" value="1"/>
</dbReference>
<dbReference type="InterPro" id="IPR050832">
    <property type="entry name" value="Bact_Acetyltransf"/>
</dbReference>
<dbReference type="InterPro" id="IPR000182">
    <property type="entry name" value="GNAT_dom"/>
</dbReference>
<keyword evidence="1" id="KW-0808">Transferase</keyword>
<evidence type="ECO:0000259" key="3">
    <source>
        <dbReference type="PROSITE" id="PS51186"/>
    </source>
</evidence>
<keyword evidence="2" id="KW-0012">Acyltransferase</keyword>
<sequence>MIRKINLSDVEDLQKINAKSLGYPVSIELTKKQLEKVVRDDKHHYLVGYEDDKTGHIVGYIHAEVYDNLYSETLFNILGLAVLKENQRQKIGQQLMESMEKEALLRGIHLIRLNSGANRKNAHLFYESLGYDGSKGQKRFIKNLKKIAEEKIDD</sequence>
<evidence type="ECO:0000256" key="1">
    <source>
        <dbReference type="ARBA" id="ARBA00022679"/>
    </source>
</evidence>
<dbReference type="AlphaFoldDB" id="A0A1V4DHK7"/>
<proteinExistence type="predicted"/>
<gene>
    <name evidence="4" type="ORF">BW731_06985</name>
</gene>
<dbReference type="Gene3D" id="3.40.630.30">
    <property type="match status" value="1"/>
</dbReference>